<keyword evidence="3" id="KW-0804">Transcription</keyword>
<accession>A0AAE3JKY9</accession>
<organism evidence="6 7">
    <name type="scientific">Teretinema zuelzerae</name>
    <dbReference type="NCBI Taxonomy" id="156"/>
    <lineage>
        <taxon>Bacteria</taxon>
        <taxon>Pseudomonadati</taxon>
        <taxon>Spirochaetota</taxon>
        <taxon>Spirochaetia</taxon>
        <taxon>Spirochaetales</taxon>
        <taxon>Treponemataceae</taxon>
        <taxon>Teretinema</taxon>
    </lineage>
</organism>
<feature type="coiled-coil region" evidence="4">
    <location>
        <begin position="477"/>
        <end position="504"/>
    </location>
</feature>
<evidence type="ECO:0000256" key="1">
    <source>
        <dbReference type="ARBA" id="ARBA00023015"/>
    </source>
</evidence>
<evidence type="ECO:0000313" key="7">
    <source>
        <dbReference type="Proteomes" id="UP001198163"/>
    </source>
</evidence>
<dbReference type="PANTHER" id="PTHR30146">
    <property type="entry name" value="LACI-RELATED TRANSCRIPTIONAL REPRESSOR"/>
    <property type="match status" value="1"/>
</dbReference>
<keyword evidence="2" id="KW-0238">DNA-binding</keyword>
<dbReference type="Pfam" id="PF13377">
    <property type="entry name" value="Peripla_BP_3"/>
    <property type="match status" value="1"/>
</dbReference>
<dbReference type="EMBL" id="JAINWA010000001">
    <property type="protein sequence ID" value="MCD1654359.1"/>
    <property type="molecule type" value="Genomic_DNA"/>
</dbReference>
<dbReference type="InterPro" id="IPR028082">
    <property type="entry name" value="Peripla_BP_I"/>
</dbReference>
<gene>
    <name evidence="6" type="ORF">K7J14_06530</name>
</gene>
<comment type="caution">
    <text evidence="6">The sequence shown here is derived from an EMBL/GenBank/DDBJ whole genome shotgun (WGS) entry which is preliminary data.</text>
</comment>
<dbReference type="Gene3D" id="3.30.70.270">
    <property type="match status" value="1"/>
</dbReference>
<dbReference type="SUPFAM" id="SSF55073">
    <property type="entry name" value="Nucleotide cyclase"/>
    <property type="match status" value="1"/>
</dbReference>
<evidence type="ECO:0000256" key="4">
    <source>
        <dbReference type="SAM" id="Coils"/>
    </source>
</evidence>
<evidence type="ECO:0000256" key="2">
    <source>
        <dbReference type="ARBA" id="ARBA00023125"/>
    </source>
</evidence>
<dbReference type="InterPro" id="IPR043128">
    <property type="entry name" value="Rev_trsase/Diguanyl_cyclase"/>
</dbReference>
<keyword evidence="4" id="KW-0175">Coiled coil</keyword>
<dbReference type="Proteomes" id="UP001198163">
    <property type="component" value="Unassembled WGS sequence"/>
</dbReference>
<dbReference type="GO" id="GO:0003700">
    <property type="term" value="F:DNA-binding transcription factor activity"/>
    <property type="evidence" value="ECO:0007669"/>
    <property type="project" value="TreeGrafter"/>
</dbReference>
<dbReference type="SMART" id="SM00267">
    <property type="entry name" value="GGDEF"/>
    <property type="match status" value="1"/>
</dbReference>
<dbReference type="CDD" id="cd06267">
    <property type="entry name" value="PBP1_LacI_sugar_binding-like"/>
    <property type="match status" value="1"/>
</dbReference>
<keyword evidence="1" id="KW-0805">Transcription regulation</keyword>
<dbReference type="SUPFAM" id="SSF53822">
    <property type="entry name" value="Periplasmic binding protein-like I"/>
    <property type="match status" value="1"/>
</dbReference>
<feature type="domain" description="GGDEF" evidence="5">
    <location>
        <begin position="532"/>
        <end position="660"/>
    </location>
</feature>
<evidence type="ECO:0000256" key="3">
    <source>
        <dbReference type="ARBA" id="ARBA00023163"/>
    </source>
</evidence>
<dbReference type="PROSITE" id="PS50887">
    <property type="entry name" value="GGDEF"/>
    <property type="match status" value="1"/>
</dbReference>
<sequence>MNTSHAPVRLGLQINEIDSGYSKALVESLRDLCASEKISLIVFSGRAYGWPFGFEYQNTAIFSHISPASCDALVVASGTQCNFITREEFFQTFSHRSDLPRVSMSVVLTDTPSIVIDNETGFRAVIEHILEVHGCKRVAVLCGPQDNPDSVSRLLTLHQILRERGLSIRMEDLFRGDFSYESGYAVGARLCPPDFSGTLPFDAVVAFNDLMALGLMRRFAEAGIRVPEDIVVTGFDDVVRAHYSEPSLTTVRQNLTELGSLAGRLALSMIRGEQVPLVSMLPTEAKFRQSCGCIARDDYQHDAKLADGSMLLWPDSLLRDMGLERFTLEDDLVHLRQYLAFLQTADSIEAVAQSLRADLESFNIKSAALVLFSDPVVNKKEDRFILPASANLILHYDETVQGNGYSGERLINPAEGMLPGGWFSPRPRMLVATSLYHRDNQLGYLVYEPGDRTPAIYEALSVQLSAVIYSTWLFASKKNAEERLRDTLRDLESINRRLDTLSRQDDLTGLLNRRGFMDAAGELFSSSRSRSQNFMLFALDLDGLKKINDSFGHDSGDRAIQGVGDVLRRVFRTADVLARIGGDEFAVAALDPGGQLSSKIDQRIRAALEDWNTAADVPFVLDFSYGYVSVQPEGINLDDLISRADAGMYRQKAEKKKNRE</sequence>
<reference evidence="6" key="1">
    <citation type="submission" date="2021-08" db="EMBL/GenBank/DDBJ databases">
        <title>Comparative analyses of Brucepasteria parasyntrophica and Teretinema zuelzerae.</title>
        <authorList>
            <person name="Song Y."/>
            <person name="Brune A."/>
        </authorList>
    </citation>
    <scope>NUCLEOTIDE SEQUENCE</scope>
    <source>
        <strain evidence="6">DSM 1903</strain>
    </source>
</reference>
<dbReference type="Pfam" id="PF00990">
    <property type="entry name" value="GGDEF"/>
    <property type="match status" value="1"/>
</dbReference>
<dbReference type="CDD" id="cd01949">
    <property type="entry name" value="GGDEF"/>
    <property type="match status" value="1"/>
</dbReference>
<dbReference type="AlphaFoldDB" id="A0AAE3JKY9"/>
<evidence type="ECO:0000313" key="6">
    <source>
        <dbReference type="EMBL" id="MCD1654359.1"/>
    </source>
</evidence>
<name>A0AAE3JKY9_9SPIR</name>
<dbReference type="NCBIfam" id="TIGR00254">
    <property type="entry name" value="GGDEF"/>
    <property type="match status" value="1"/>
</dbReference>
<protein>
    <submittedName>
        <fullName evidence="6">GGDEF domain-containing protein</fullName>
    </submittedName>
</protein>
<dbReference type="InterPro" id="IPR029787">
    <property type="entry name" value="Nucleotide_cyclase"/>
</dbReference>
<dbReference type="RefSeq" id="WP_230754538.1">
    <property type="nucleotide sequence ID" value="NZ_JAINWA010000001.1"/>
</dbReference>
<dbReference type="InterPro" id="IPR046335">
    <property type="entry name" value="LacI/GalR-like_sensor"/>
</dbReference>
<dbReference type="GO" id="GO:0000976">
    <property type="term" value="F:transcription cis-regulatory region binding"/>
    <property type="evidence" value="ECO:0007669"/>
    <property type="project" value="TreeGrafter"/>
</dbReference>
<dbReference type="InterPro" id="IPR000160">
    <property type="entry name" value="GGDEF_dom"/>
</dbReference>
<dbReference type="PANTHER" id="PTHR30146:SF24">
    <property type="entry name" value="XYLOSE OPERON REGULATORY PROTEIN"/>
    <property type="match status" value="1"/>
</dbReference>
<dbReference type="Gene3D" id="3.40.50.2300">
    <property type="match status" value="2"/>
</dbReference>
<evidence type="ECO:0000259" key="5">
    <source>
        <dbReference type="PROSITE" id="PS50887"/>
    </source>
</evidence>
<keyword evidence="7" id="KW-1185">Reference proteome</keyword>
<proteinExistence type="predicted"/>